<sequence length="134" mass="14575">MFQISAKTDYGLLIMLELARHTDQVVPLSPLAKRLKVSSPYLSQIANHLQKAGLIISREGSGGGYTLARPASKIEVMSVLEALSGEMKVRCTHSGGACPHFRDCGLKSAWPILIDDIKLSLSKRTLSSLLKQTI</sequence>
<evidence type="ECO:0000313" key="2">
    <source>
        <dbReference type="Proteomes" id="UP000233325"/>
    </source>
</evidence>
<dbReference type="InterPro" id="IPR036388">
    <property type="entry name" value="WH-like_DNA-bd_sf"/>
</dbReference>
<accession>A0A2N2E1H4</accession>
<gene>
    <name evidence="1" type="ORF">CVU83_01480</name>
</gene>
<dbReference type="InterPro" id="IPR036390">
    <property type="entry name" value="WH_DNA-bd_sf"/>
</dbReference>
<dbReference type="GO" id="GO:0003700">
    <property type="term" value="F:DNA-binding transcription factor activity"/>
    <property type="evidence" value="ECO:0007669"/>
    <property type="project" value="TreeGrafter"/>
</dbReference>
<organism evidence="1 2">
    <name type="scientific">Candidatus Falkowbacteria bacterium HGW-Falkowbacteria-2</name>
    <dbReference type="NCBI Taxonomy" id="2013769"/>
    <lineage>
        <taxon>Bacteria</taxon>
        <taxon>Candidatus Falkowiibacteriota</taxon>
    </lineage>
</organism>
<evidence type="ECO:0008006" key="3">
    <source>
        <dbReference type="Google" id="ProtNLM"/>
    </source>
</evidence>
<dbReference type="PANTHER" id="PTHR33221">
    <property type="entry name" value="WINGED HELIX-TURN-HELIX TRANSCRIPTIONAL REGULATOR, RRF2 FAMILY"/>
    <property type="match status" value="1"/>
</dbReference>
<dbReference type="Pfam" id="PF02082">
    <property type="entry name" value="Rrf2"/>
    <property type="match status" value="1"/>
</dbReference>
<dbReference type="PROSITE" id="PS51197">
    <property type="entry name" value="HTH_RRF2_2"/>
    <property type="match status" value="1"/>
</dbReference>
<dbReference type="Proteomes" id="UP000233325">
    <property type="component" value="Unassembled WGS sequence"/>
</dbReference>
<reference evidence="1 2" key="1">
    <citation type="journal article" date="2017" name="ISME J.">
        <title>Potential for microbial H2 and metal transformations associated with novel bacteria and archaea in deep terrestrial subsurface sediments.</title>
        <authorList>
            <person name="Hernsdorf A.W."/>
            <person name="Amano Y."/>
            <person name="Miyakawa K."/>
            <person name="Ise K."/>
            <person name="Suzuki Y."/>
            <person name="Anantharaman K."/>
            <person name="Probst A."/>
            <person name="Burstein D."/>
            <person name="Thomas B.C."/>
            <person name="Banfield J.F."/>
        </authorList>
    </citation>
    <scope>NUCLEOTIDE SEQUENCE [LARGE SCALE GENOMIC DNA]</scope>
    <source>
        <strain evidence="1">HGW-Falkowbacteria-2</strain>
    </source>
</reference>
<proteinExistence type="predicted"/>
<dbReference type="InterPro" id="IPR030489">
    <property type="entry name" value="TR_Rrf2-type_CS"/>
</dbReference>
<dbReference type="InterPro" id="IPR000944">
    <property type="entry name" value="Tscrpt_reg_Rrf2"/>
</dbReference>
<name>A0A2N2E1H4_9BACT</name>
<dbReference type="PANTHER" id="PTHR33221:SF15">
    <property type="entry name" value="HTH-TYPE TRANSCRIPTIONAL REGULATOR YWGB-RELATED"/>
    <property type="match status" value="1"/>
</dbReference>
<evidence type="ECO:0000313" key="1">
    <source>
        <dbReference type="EMBL" id="PKM88558.1"/>
    </source>
</evidence>
<dbReference type="Gene3D" id="1.10.10.10">
    <property type="entry name" value="Winged helix-like DNA-binding domain superfamily/Winged helix DNA-binding domain"/>
    <property type="match status" value="1"/>
</dbReference>
<dbReference type="PROSITE" id="PS01332">
    <property type="entry name" value="HTH_RRF2_1"/>
    <property type="match status" value="1"/>
</dbReference>
<dbReference type="SUPFAM" id="SSF46785">
    <property type="entry name" value="Winged helix' DNA-binding domain"/>
    <property type="match status" value="1"/>
</dbReference>
<dbReference type="EMBL" id="PHAH01000015">
    <property type="protein sequence ID" value="PKM88558.1"/>
    <property type="molecule type" value="Genomic_DNA"/>
</dbReference>
<dbReference type="AlphaFoldDB" id="A0A2N2E1H4"/>
<comment type="caution">
    <text evidence="1">The sequence shown here is derived from an EMBL/GenBank/DDBJ whole genome shotgun (WGS) entry which is preliminary data.</text>
</comment>
<protein>
    <recommendedName>
        <fullName evidence="3">Rrf2 family transcriptional regulator</fullName>
    </recommendedName>
</protein>
<dbReference type="GO" id="GO:0005829">
    <property type="term" value="C:cytosol"/>
    <property type="evidence" value="ECO:0007669"/>
    <property type="project" value="TreeGrafter"/>
</dbReference>
<dbReference type="NCBIfam" id="TIGR00738">
    <property type="entry name" value="rrf2_super"/>
    <property type="match status" value="1"/>
</dbReference>